<feature type="compositionally biased region" description="Low complexity" evidence="1">
    <location>
        <begin position="145"/>
        <end position="158"/>
    </location>
</feature>
<dbReference type="InParanoid" id="A0A177C6R8"/>
<dbReference type="RefSeq" id="XP_018032927.1">
    <property type="nucleotide sequence ID" value="XM_018187831.1"/>
</dbReference>
<proteinExistence type="predicted"/>
<feature type="compositionally biased region" description="Basic residues" evidence="1">
    <location>
        <begin position="109"/>
        <end position="118"/>
    </location>
</feature>
<feature type="compositionally biased region" description="Polar residues" evidence="1">
    <location>
        <begin position="83"/>
        <end position="108"/>
    </location>
</feature>
<reference evidence="2 3" key="1">
    <citation type="submission" date="2016-05" db="EMBL/GenBank/DDBJ databases">
        <title>Comparative analysis of secretome profiles of manganese(II)-oxidizing ascomycete fungi.</title>
        <authorList>
            <consortium name="DOE Joint Genome Institute"/>
            <person name="Zeiner C.A."/>
            <person name="Purvine S.O."/>
            <person name="Zink E.M."/>
            <person name="Wu S."/>
            <person name="Pasa-Tolic L."/>
            <person name="Chaput D.L."/>
            <person name="Haridas S."/>
            <person name="Grigoriev I.V."/>
            <person name="Santelli C.M."/>
            <person name="Hansel C.M."/>
        </authorList>
    </citation>
    <scope>NUCLEOTIDE SEQUENCE [LARGE SCALE GENOMIC DNA]</scope>
    <source>
        <strain evidence="2 3">AP3s5-JAC2a</strain>
    </source>
</reference>
<name>A0A177C6R8_9PLEO</name>
<dbReference type="Proteomes" id="UP000077069">
    <property type="component" value="Unassembled WGS sequence"/>
</dbReference>
<protein>
    <submittedName>
        <fullName evidence="2">Uncharacterized protein</fullName>
    </submittedName>
</protein>
<organism evidence="2 3">
    <name type="scientific">Paraphaeosphaeria sporulosa</name>
    <dbReference type="NCBI Taxonomy" id="1460663"/>
    <lineage>
        <taxon>Eukaryota</taxon>
        <taxon>Fungi</taxon>
        <taxon>Dikarya</taxon>
        <taxon>Ascomycota</taxon>
        <taxon>Pezizomycotina</taxon>
        <taxon>Dothideomycetes</taxon>
        <taxon>Pleosporomycetidae</taxon>
        <taxon>Pleosporales</taxon>
        <taxon>Massarineae</taxon>
        <taxon>Didymosphaeriaceae</taxon>
        <taxon>Paraphaeosphaeria</taxon>
    </lineage>
</organism>
<dbReference type="AlphaFoldDB" id="A0A177C6R8"/>
<keyword evidence="3" id="KW-1185">Reference proteome</keyword>
<feature type="region of interest" description="Disordered" evidence="1">
    <location>
        <begin position="83"/>
        <end position="158"/>
    </location>
</feature>
<evidence type="ECO:0000313" key="3">
    <source>
        <dbReference type="Proteomes" id="UP000077069"/>
    </source>
</evidence>
<evidence type="ECO:0000313" key="2">
    <source>
        <dbReference type="EMBL" id="OAG02562.1"/>
    </source>
</evidence>
<feature type="compositionally biased region" description="Low complexity" evidence="1">
    <location>
        <begin position="119"/>
        <end position="132"/>
    </location>
</feature>
<dbReference type="EMBL" id="KV441555">
    <property type="protein sequence ID" value="OAG02562.1"/>
    <property type="molecule type" value="Genomic_DNA"/>
</dbReference>
<dbReference type="GeneID" id="28771317"/>
<evidence type="ECO:0000256" key="1">
    <source>
        <dbReference type="SAM" id="MobiDB-lite"/>
    </source>
</evidence>
<gene>
    <name evidence="2" type="ORF">CC84DRAFT_897815</name>
</gene>
<sequence>MGGRYLRAGVPWWICSSPFFDSLVRTYTFWKDIFALHDFEIVKGSCYVTHTTPHHTQPYTTIHTTTICSLGNNLKKHTATSVKHNGNYSKCHSSAASPQNSRPNSQSHLPHRPQHRPRAQQAASRTSAASARRGARRATSRVPPTLTARTGTRTRAAV</sequence>
<accession>A0A177C6R8</accession>